<reference evidence="1" key="2">
    <citation type="submission" date="2020-09" db="EMBL/GenBank/DDBJ databases">
        <authorList>
            <person name="Sun Q."/>
            <person name="Zhou Y."/>
        </authorList>
    </citation>
    <scope>NUCLEOTIDE SEQUENCE</scope>
    <source>
        <strain evidence="1">CGMCC 1.12187</strain>
    </source>
</reference>
<name>A0A917H1M8_9MICC</name>
<proteinExistence type="predicted"/>
<evidence type="ECO:0000313" key="1">
    <source>
        <dbReference type="EMBL" id="GGG64679.1"/>
    </source>
</evidence>
<protein>
    <recommendedName>
        <fullName evidence="3">DNA-binding protein</fullName>
    </recommendedName>
</protein>
<comment type="caution">
    <text evidence="1">The sequence shown here is derived from an EMBL/GenBank/DDBJ whole genome shotgun (WGS) entry which is preliminary data.</text>
</comment>
<evidence type="ECO:0008006" key="3">
    <source>
        <dbReference type="Google" id="ProtNLM"/>
    </source>
</evidence>
<accession>A0A917H1M8</accession>
<reference evidence="1" key="1">
    <citation type="journal article" date="2014" name="Int. J. Syst. Evol. Microbiol.">
        <title>Complete genome sequence of Corynebacterium casei LMG S-19264T (=DSM 44701T), isolated from a smear-ripened cheese.</title>
        <authorList>
            <consortium name="US DOE Joint Genome Institute (JGI-PGF)"/>
            <person name="Walter F."/>
            <person name="Albersmeier A."/>
            <person name="Kalinowski J."/>
            <person name="Ruckert C."/>
        </authorList>
    </citation>
    <scope>NUCLEOTIDE SEQUENCE</scope>
    <source>
        <strain evidence="1">CGMCC 1.12187</strain>
    </source>
</reference>
<dbReference type="EMBL" id="BMEQ01000019">
    <property type="protein sequence ID" value="GGG64679.1"/>
    <property type="molecule type" value="Genomic_DNA"/>
</dbReference>
<organism evidence="1 2">
    <name type="scientific">Kocuria dechangensis</name>
    <dbReference type="NCBI Taxonomy" id="1176249"/>
    <lineage>
        <taxon>Bacteria</taxon>
        <taxon>Bacillati</taxon>
        <taxon>Actinomycetota</taxon>
        <taxon>Actinomycetes</taxon>
        <taxon>Micrococcales</taxon>
        <taxon>Micrococcaceae</taxon>
        <taxon>Kocuria</taxon>
    </lineage>
</organism>
<evidence type="ECO:0000313" key="2">
    <source>
        <dbReference type="Proteomes" id="UP000638848"/>
    </source>
</evidence>
<gene>
    <name evidence="1" type="ORF">GCM10011374_30450</name>
</gene>
<keyword evidence="2" id="KW-1185">Reference proteome</keyword>
<sequence length="199" mass="22016">MSAPRFEHTPDQEAIDSPAVTAALEQLSEAMGVPLTLEILRRAAAEAQGIKALGTAMAAAPQPISPELARSLQAQENWWRTIEADHQMLSSAEVAELVGKTSHRSYASRRRQKGRLLGYRRGSSYLYPTFQFDLSTRTVLPVIEDLLATSRGYGVPDEDLVMWLCTPSAYFEEQDEPVNHLHHPDGVLAAARDEFGAVW</sequence>
<dbReference type="AlphaFoldDB" id="A0A917H1M8"/>
<dbReference type="RefSeq" id="WP_188538719.1">
    <property type="nucleotide sequence ID" value="NZ_BMEQ01000019.1"/>
</dbReference>
<dbReference type="Proteomes" id="UP000638848">
    <property type="component" value="Unassembled WGS sequence"/>
</dbReference>